<dbReference type="InterPro" id="IPR006458">
    <property type="entry name" value="Ovate_C"/>
</dbReference>
<keyword evidence="3 6" id="KW-0805">Transcription regulation</keyword>
<keyword evidence="2 6" id="KW-0678">Repressor</keyword>
<name>A0A540M1T9_MALBA</name>
<feature type="region of interest" description="Disordered" evidence="7">
    <location>
        <begin position="19"/>
        <end position="57"/>
    </location>
</feature>
<keyword evidence="10" id="KW-1185">Reference proteome</keyword>
<dbReference type="NCBIfam" id="TIGR01568">
    <property type="entry name" value="A_thal_3678"/>
    <property type="match status" value="1"/>
</dbReference>
<feature type="compositionally biased region" description="Polar residues" evidence="7">
    <location>
        <begin position="19"/>
        <end position="29"/>
    </location>
</feature>
<sequence>MAKRFKLRFSRVITSFHSCRSKDPSTLPSNPVPSFLRPPPLATAPKPPLPSKTHHHSSSIKRHVLFCGCRPRPTLSDDDHTKSPPDLHKFEWDREDKWHVVAKVYDITPRRKIYTSSASPESDANDGASPPPSSAIEKEQKKKTRRVNRKKKRTTSRIRISTSSFETGLFSSEGGGFDDGEETETLVSTRSSSRSFSTDSSPPTRRRKKKRSSSAVRRSFSRKSAAGESEAVPARLSMFQRLIPCRVEGKVRESFAVVKKSEDPYEDFKRSMMEMVLEKQMFEERELEQLLHCFLSLNSREHHRVIVEVFTEIWEGLFCCSARSSGARVSRAL</sequence>
<dbReference type="AlphaFoldDB" id="A0A540M1T9"/>
<comment type="function">
    <text evidence="6">Transcriptional repressor that regulates multiple aspects of plant growth and development.</text>
</comment>
<evidence type="ECO:0000256" key="7">
    <source>
        <dbReference type="SAM" id="MobiDB-lite"/>
    </source>
</evidence>
<dbReference type="Proteomes" id="UP000315295">
    <property type="component" value="Unassembled WGS sequence"/>
</dbReference>
<protein>
    <recommendedName>
        <fullName evidence="6">Transcription repressor</fullName>
    </recommendedName>
    <alternativeName>
        <fullName evidence="6">Ovate family protein</fullName>
    </alternativeName>
</protein>
<organism evidence="9 10">
    <name type="scientific">Malus baccata</name>
    <name type="common">Siberian crab apple</name>
    <name type="synonym">Pyrus baccata</name>
    <dbReference type="NCBI Taxonomy" id="106549"/>
    <lineage>
        <taxon>Eukaryota</taxon>
        <taxon>Viridiplantae</taxon>
        <taxon>Streptophyta</taxon>
        <taxon>Embryophyta</taxon>
        <taxon>Tracheophyta</taxon>
        <taxon>Spermatophyta</taxon>
        <taxon>Magnoliopsida</taxon>
        <taxon>eudicotyledons</taxon>
        <taxon>Gunneridae</taxon>
        <taxon>Pentapetalae</taxon>
        <taxon>rosids</taxon>
        <taxon>fabids</taxon>
        <taxon>Rosales</taxon>
        <taxon>Rosaceae</taxon>
        <taxon>Amygdaloideae</taxon>
        <taxon>Maleae</taxon>
        <taxon>Malus</taxon>
    </lineage>
</organism>
<evidence type="ECO:0000256" key="4">
    <source>
        <dbReference type="ARBA" id="ARBA00023163"/>
    </source>
</evidence>
<evidence type="ECO:0000256" key="2">
    <source>
        <dbReference type="ARBA" id="ARBA00022491"/>
    </source>
</evidence>
<evidence type="ECO:0000256" key="3">
    <source>
        <dbReference type="ARBA" id="ARBA00023015"/>
    </source>
</evidence>
<dbReference type="STRING" id="106549.A0A540M1T9"/>
<keyword evidence="4 6" id="KW-0804">Transcription</keyword>
<feature type="compositionally biased region" description="Basic residues" evidence="7">
    <location>
        <begin position="141"/>
        <end position="156"/>
    </location>
</feature>
<dbReference type="EMBL" id="VIEB01000389">
    <property type="protein sequence ID" value="TQD92656.1"/>
    <property type="molecule type" value="Genomic_DNA"/>
</dbReference>
<evidence type="ECO:0000313" key="10">
    <source>
        <dbReference type="Proteomes" id="UP000315295"/>
    </source>
</evidence>
<comment type="subcellular location">
    <subcellularLocation>
        <location evidence="1 6">Nucleus</location>
    </subcellularLocation>
</comment>
<dbReference type="GO" id="GO:0045892">
    <property type="term" value="P:negative regulation of DNA-templated transcription"/>
    <property type="evidence" value="ECO:0007669"/>
    <property type="project" value="UniProtKB-UniRule"/>
</dbReference>
<feature type="domain" description="OVATE" evidence="8">
    <location>
        <begin position="257"/>
        <end position="316"/>
    </location>
</feature>
<dbReference type="GO" id="GO:0005634">
    <property type="term" value="C:nucleus"/>
    <property type="evidence" value="ECO:0007669"/>
    <property type="project" value="UniProtKB-SubCell"/>
</dbReference>
<gene>
    <name evidence="9" type="ORF">C1H46_021767</name>
</gene>
<keyword evidence="5 6" id="KW-0539">Nucleus</keyword>
<evidence type="ECO:0000256" key="6">
    <source>
        <dbReference type="RuleBase" id="RU367028"/>
    </source>
</evidence>
<feature type="compositionally biased region" description="Low complexity" evidence="7">
    <location>
        <begin position="157"/>
        <end position="172"/>
    </location>
</feature>
<accession>A0A540M1T9</accession>
<comment type="caution">
    <text evidence="9">The sequence shown here is derived from an EMBL/GenBank/DDBJ whole genome shotgun (WGS) entry which is preliminary data.</text>
</comment>
<dbReference type="Pfam" id="PF04844">
    <property type="entry name" value="Ovate"/>
    <property type="match status" value="1"/>
</dbReference>
<evidence type="ECO:0000256" key="1">
    <source>
        <dbReference type="ARBA" id="ARBA00004123"/>
    </source>
</evidence>
<feature type="compositionally biased region" description="Low complexity" evidence="7">
    <location>
        <begin position="213"/>
        <end position="224"/>
    </location>
</feature>
<dbReference type="PROSITE" id="PS51754">
    <property type="entry name" value="OVATE"/>
    <property type="match status" value="1"/>
</dbReference>
<proteinExistence type="predicted"/>
<feature type="region of interest" description="Disordered" evidence="7">
    <location>
        <begin position="116"/>
        <end position="224"/>
    </location>
</feature>
<dbReference type="PANTHER" id="PTHR33057">
    <property type="entry name" value="TRANSCRIPTION REPRESSOR OFP7-RELATED"/>
    <property type="match status" value="1"/>
</dbReference>
<dbReference type="PANTHER" id="PTHR33057:SF90">
    <property type="entry name" value="TRANSCRIPTION REPRESSOR OFP7"/>
    <property type="match status" value="1"/>
</dbReference>
<dbReference type="InterPro" id="IPR038933">
    <property type="entry name" value="Ovate"/>
</dbReference>
<reference evidence="9 10" key="1">
    <citation type="journal article" date="2019" name="G3 (Bethesda)">
        <title>Sequencing of a Wild Apple (Malus baccata) Genome Unravels the Differences Between Cultivated and Wild Apple Species Regarding Disease Resistance and Cold Tolerance.</title>
        <authorList>
            <person name="Chen X."/>
        </authorList>
    </citation>
    <scope>NUCLEOTIDE SEQUENCE [LARGE SCALE GENOMIC DNA]</scope>
    <source>
        <strain evidence="10">cv. Shandingzi</strain>
        <tissue evidence="9">Leaves</tissue>
    </source>
</reference>
<evidence type="ECO:0000256" key="5">
    <source>
        <dbReference type="ARBA" id="ARBA00023242"/>
    </source>
</evidence>
<evidence type="ECO:0000259" key="8">
    <source>
        <dbReference type="PROSITE" id="PS51754"/>
    </source>
</evidence>
<feature type="compositionally biased region" description="Pro residues" evidence="7">
    <location>
        <begin position="36"/>
        <end position="50"/>
    </location>
</feature>
<feature type="compositionally biased region" description="Low complexity" evidence="7">
    <location>
        <begin position="185"/>
        <end position="203"/>
    </location>
</feature>
<evidence type="ECO:0000313" key="9">
    <source>
        <dbReference type="EMBL" id="TQD92656.1"/>
    </source>
</evidence>